<dbReference type="GeneID" id="26799024"/>
<dbReference type="KEGG" id="vg:26799024"/>
<keyword evidence="3" id="KW-1185">Reference proteome</keyword>
<dbReference type="InterPro" id="IPR055644">
    <property type="entry name" value="DUF7220"/>
</dbReference>
<dbReference type="Proteomes" id="UP000204441">
    <property type="component" value="Genome"/>
</dbReference>
<dbReference type="RefSeq" id="YP_009222653.1">
    <property type="nucleotide sequence ID" value="NC_029065.1"/>
</dbReference>
<evidence type="ECO:0000313" key="3">
    <source>
        <dbReference type="Proteomes" id="UP000204441"/>
    </source>
</evidence>
<keyword evidence="1" id="KW-0472">Membrane</keyword>
<reference evidence="3" key="1">
    <citation type="submission" date="2015-10" db="EMBL/GenBank/DDBJ databases">
        <authorList>
            <person name="Millard A."/>
        </authorList>
    </citation>
    <scope>NUCLEOTIDE SEQUENCE [LARGE SCALE GENOMIC DNA]</scope>
</reference>
<accession>A0A0S4L1H1</accession>
<organism evidence="2 3">
    <name type="scientific">Pseudomonas phage VCM</name>
    <dbReference type="NCBI Taxonomy" id="1729937"/>
    <lineage>
        <taxon>Viruses</taxon>
        <taxon>Duplodnaviria</taxon>
        <taxon>Heunggongvirae</taxon>
        <taxon>Uroviricota</taxon>
        <taxon>Caudoviricetes</taxon>
        <taxon>Vandenendeviridae</taxon>
        <taxon>Gorskivirinae</taxon>
        <taxon>Kremarvirus</taxon>
        <taxon>Kremarvirus VCM</taxon>
        <taxon>Otagovirus VCM</taxon>
    </lineage>
</organism>
<evidence type="ECO:0000313" key="2">
    <source>
        <dbReference type="EMBL" id="CUR44274.1"/>
    </source>
</evidence>
<dbReference type="OrthoDB" id="26982at10239"/>
<gene>
    <name evidence="2" type="ORF">VCM_00055</name>
</gene>
<protein>
    <submittedName>
        <fullName evidence="2">Uncharacterized protein</fullName>
    </submittedName>
</protein>
<proteinExistence type="predicted"/>
<feature type="transmembrane region" description="Helical" evidence="1">
    <location>
        <begin position="23"/>
        <end position="44"/>
    </location>
</feature>
<dbReference type="EMBL" id="LN887844">
    <property type="protein sequence ID" value="CUR44274.1"/>
    <property type="molecule type" value="Genomic_DNA"/>
</dbReference>
<keyword evidence="1" id="KW-0812">Transmembrane</keyword>
<name>A0A0S4L1H1_9CAUD</name>
<evidence type="ECO:0000256" key="1">
    <source>
        <dbReference type="SAM" id="Phobius"/>
    </source>
</evidence>
<dbReference type="Pfam" id="PF23858">
    <property type="entry name" value="DUF7220"/>
    <property type="match status" value="1"/>
</dbReference>
<sequence length="96" mass="10370">MALLSLEGIIVAQSKRQSLKETMTNTGVGMVGSWLITMGTFSALGVSNVAGNALASTVATIGCTVWSIARGYTIRRMFNKLNEKEKQNDTTIQTER</sequence>
<keyword evidence="1" id="KW-1133">Transmembrane helix</keyword>
<feature type="transmembrane region" description="Helical" evidence="1">
    <location>
        <begin position="50"/>
        <end position="69"/>
    </location>
</feature>